<dbReference type="AlphaFoldDB" id="A0A8H5MFX8"/>
<dbReference type="EMBL" id="JAACJN010000005">
    <property type="protein sequence ID" value="KAF5392497.1"/>
    <property type="molecule type" value="Genomic_DNA"/>
</dbReference>
<name>A0A8H5MFX8_9AGAR</name>
<dbReference type="SUPFAM" id="SSF52047">
    <property type="entry name" value="RNI-like"/>
    <property type="match status" value="1"/>
</dbReference>
<gene>
    <name evidence="1" type="ORF">D9757_002322</name>
</gene>
<dbReference type="Proteomes" id="UP000518752">
    <property type="component" value="Unassembled WGS sequence"/>
</dbReference>
<sequence>MSTAYRLPPELWLQVFDWATNYPAAYSTTYSPFSSTELQPACPDTAVSLALVCKAWRALVREFLYRDVRIGSSQSVLQEVLREDKASRFVRRATLPFQYTSTPSWPTCLTSVEILKLCNHLEVLVRPQTPPLPGMSQHFQFDADSLALQSLKRLEWSYNVAAEQTGGINSLGATLQNAPNLEYLSIANVPRFPMVDYRQISLPLLSTLSISSLNGHLMHKIAKWHIPSMRHLVLGAIVVSDASYLWETYGSQIHSLELGRHASFLVTDVMSSAIEGCPHLQELNYHLFFTLPPITRASHETIHAVGLHAAQNLMFQQEDEWVLVEKHFSVLVESFSSLRTIRLFGNWTRVLGDSRFAKIYAQLHECGCELLV</sequence>
<dbReference type="InterPro" id="IPR032675">
    <property type="entry name" value="LRR_dom_sf"/>
</dbReference>
<reference evidence="1 2" key="1">
    <citation type="journal article" date="2020" name="ISME J.">
        <title>Uncovering the hidden diversity of litter-decomposition mechanisms in mushroom-forming fungi.</title>
        <authorList>
            <person name="Floudas D."/>
            <person name="Bentzer J."/>
            <person name="Ahren D."/>
            <person name="Johansson T."/>
            <person name="Persson P."/>
            <person name="Tunlid A."/>
        </authorList>
    </citation>
    <scope>NUCLEOTIDE SEQUENCE [LARGE SCALE GENOMIC DNA]</scope>
    <source>
        <strain evidence="1 2">CBS 406.79</strain>
    </source>
</reference>
<proteinExistence type="predicted"/>
<dbReference type="Gene3D" id="3.80.10.10">
    <property type="entry name" value="Ribonuclease Inhibitor"/>
    <property type="match status" value="1"/>
</dbReference>
<organism evidence="1 2">
    <name type="scientific">Collybiopsis confluens</name>
    <dbReference type="NCBI Taxonomy" id="2823264"/>
    <lineage>
        <taxon>Eukaryota</taxon>
        <taxon>Fungi</taxon>
        <taxon>Dikarya</taxon>
        <taxon>Basidiomycota</taxon>
        <taxon>Agaricomycotina</taxon>
        <taxon>Agaricomycetes</taxon>
        <taxon>Agaricomycetidae</taxon>
        <taxon>Agaricales</taxon>
        <taxon>Marasmiineae</taxon>
        <taxon>Omphalotaceae</taxon>
        <taxon>Collybiopsis</taxon>
    </lineage>
</organism>
<keyword evidence="2" id="KW-1185">Reference proteome</keyword>
<evidence type="ECO:0000313" key="1">
    <source>
        <dbReference type="EMBL" id="KAF5392497.1"/>
    </source>
</evidence>
<evidence type="ECO:0000313" key="2">
    <source>
        <dbReference type="Proteomes" id="UP000518752"/>
    </source>
</evidence>
<dbReference type="OrthoDB" id="3256525at2759"/>
<evidence type="ECO:0008006" key="3">
    <source>
        <dbReference type="Google" id="ProtNLM"/>
    </source>
</evidence>
<comment type="caution">
    <text evidence="1">The sequence shown here is derived from an EMBL/GenBank/DDBJ whole genome shotgun (WGS) entry which is preliminary data.</text>
</comment>
<accession>A0A8H5MFX8</accession>
<protein>
    <recommendedName>
        <fullName evidence="3">F-box domain-containing protein</fullName>
    </recommendedName>
</protein>